<dbReference type="Gene3D" id="1.25.10.10">
    <property type="entry name" value="Leucine-rich Repeat Variant"/>
    <property type="match status" value="1"/>
</dbReference>
<dbReference type="EMBL" id="LIAE01008456">
    <property type="protein sequence ID" value="PAV73951.1"/>
    <property type="molecule type" value="Genomic_DNA"/>
</dbReference>
<feature type="compositionally biased region" description="Acidic residues" evidence="7">
    <location>
        <begin position="890"/>
        <end position="904"/>
    </location>
</feature>
<keyword evidence="3" id="KW-0813">Transport</keyword>
<dbReference type="Pfam" id="PF03810">
    <property type="entry name" value="IBN_N"/>
    <property type="match status" value="1"/>
</dbReference>
<dbReference type="InterPro" id="IPR016024">
    <property type="entry name" value="ARM-type_fold"/>
</dbReference>
<dbReference type="InterPro" id="IPR011989">
    <property type="entry name" value="ARM-like"/>
</dbReference>
<comment type="caution">
    <text evidence="9">The sequence shown here is derived from an EMBL/GenBank/DDBJ whole genome shotgun (WGS) entry which is preliminary data.</text>
</comment>
<dbReference type="SMART" id="SM00913">
    <property type="entry name" value="IBN_N"/>
    <property type="match status" value="1"/>
</dbReference>
<evidence type="ECO:0000256" key="6">
    <source>
        <dbReference type="ARBA" id="ARBA00023242"/>
    </source>
</evidence>
<feature type="compositionally biased region" description="Acidic residues" evidence="7">
    <location>
        <begin position="952"/>
        <end position="974"/>
    </location>
</feature>
<evidence type="ECO:0000256" key="7">
    <source>
        <dbReference type="SAM" id="MobiDB-lite"/>
    </source>
</evidence>
<dbReference type="PANTHER" id="PTHR10997:SF18">
    <property type="entry name" value="D-IMPORTIN 7_RANBP7"/>
    <property type="match status" value="1"/>
</dbReference>
<dbReference type="Proteomes" id="UP000218231">
    <property type="component" value="Unassembled WGS sequence"/>
</dbReference>
<evidence type="ECO:0000256" key="4">
    <source>
        <dbReference type="ARBA" id="ARBA00022490"/>
    </source>
</evidence>
<evidence type="ECO:0000256" key="5">
    <source>
        <dbReference type="ARBA" id="ARBA00022927"/>
    </source>
</evidence>
<evidence type="ECO:0000256" key="1">
    <source>
        <dbReference type="ARBA" id="ARBA00004123"/>
    </source>
</evidence>
<protein>
    <recommendedName>
        <fullName evidence="8">Importin N-terminal domain-containing protein</fullName>
    </recommendedName>
</protein>
<feature type="domain" description="Importin N-terminal" evidence="8">
    <location>
        <begin position="22"/>
        <end position="104"/>
    </location>
</feature>
<evidence type="ECO:0000259" key="8">
    <source>
        <dbReference type="PROSITE" id="PS50166"/>
    </source>
</evidence>
<keyword evidence="4" id="KW-0963">Cytoplasm</keyword>
<evidence type="ECO:0000313" key="10">
    <source>
        <dbReference type="Proteomes" id="UP000218231"/>
    </source>
</evidence>
<organism evidence="9 10">
    <name type="scientific">Diploscapter pachys</name>
    <dbReference type="NCBI Taxonomy" id="2018661"/>
    <lineage>
        <taxon>Eukaryota</taxon>
        <taxon>Metazoa</taxon>
        <taxon>Ecdysozoa</taxon>
        <taxon>Nematoda</taxon>
        <taxon>Chromadorea</taxon>
        <taxon>Rhabditida</taxon>
        <taxon>Rhabditina</taxon>
        <taxon>Rhabditomorpha</taxon>
        <taxon>Rhabditoidea</taxon>
        <taxon>Rhabditidae</taxon>
        <taxon>Diploscapter</taxon>
    </lineage>
</organism>
<gene>
    <name evidence="9" type="ORF">WR25_01449</name>
</gene>
<proteinExistence type="predicted"/>
<feature type="region of interest" description="Disordered" evidence="7">
    <location>
        <begin position="946"/>
        <end position="980"/>
    </location>
</feature>
<comment type="subcellular location">
    <subcellularLocation>
        <location evidence="2">Cytoplasm</location>
    </subcellularLocation>
    <subcellularLocation>
        <location evidence="1">Nucleus</location>
    </subcellularLocation>
</comment>
<dbReference type="SUPFAM" id="SSF48371">
    <property type="entry name" value="ARM repeat"/>
    <property type="match status" value="1"/>
</dbReference>
<reference evidence="9 10" key="1">
    <citation type="journal article" date="2017" name="Curr. Biol.">
        <title>Genome architecture and evolution of a unichromosomal asexual nematode.</title>
        <authorList>
            <person name="Fradin H."/>
            <person name="Zegar C."/>
            <person name="Gutwein M."/>
            <person name="Lucas J."/>
            <person name="Kovtun M."/>
            <person name="Corcoran D."/>
            <person name="Baugh L.R."/>
            <person name="Kiontke K."/>
            <person name="Gunsalus K."/>
            <person name="Fitch D.H."/>
            <person name="Piano F."/>
        </authorList>
    </citation>
    <scope>NUCLEOTIDE SEQUENCE [LARGE SCALE GENOMIC DNA]</scope>
    <source>
        <strain evidence="9">PF1309</strain>
    </source>
</reference>
<feature type="region of interest" description="Disordered" evidence="7">
    <location>
        <begin position="885"/>
        <end position="932"/>
    </location>
</feature>
<dbReference type="GO" id="GO:0005635">
    <property type="term" value="C:nuclear envelope"/>
    <property type="evidence" value="ECO:0007669"/>
    <property type="project" value="TreeGrafter"/>
</dbReference>
<dbReference type="GO" id="GO:0006606">
    <property type="term" value="P:protein import into nucleus"/>
    <property type="evidence" value="ECO:0007669"/>
    <property type="project" value="TreeGrafter"/>
</dbReference>
<dbReference type="PROSITE" id="PS50166">
    <property type="entry name" value="IMPORTIN_B_NT"/>
    <property type="match status" value="1"/>
</dbReference>
<sequence length="1063" mass="121143">MDHGTLLQALEATTLADEQKKAGEFLDQCVRHQGFTPELLKIACNVAYSNTVRQAAVIYLKNSVSKYWEKDEDEDTAQNESTAFVLSEDDKDVIRRNIVEAICVSRDTTRTTLCTTIGMIMRVDFPSKWPNLCQQIEEKLTSNDLEFVLSALMVLCKLAKIYEYKRNKDRSALQDVTDRLLPIVQQQLIQLLPINSFESVTIEKQILKLFFSLFQFSLNLKMLSTENIGVWLTACRNILDRDTPPEVKSIEDPDEAEEMVWWKCKKWAAKILEKFFERYGAPGQVESMYSEFATHFLNHLGIPCVEIMLKLLDNKRNGIYVSNRVLQLALNFLNTAVSHSHTWIVIKPHAQEIFASVIFPILCITQEDQETWEADPEEYVRLKFDIFEDFHNPSYAASAMLVGIAKRKDMMHPILAFCINILSQSQDSTQLEGVLRIVGELAVNLIKSKKYKKDLEKLLDAQVINRTTHPSKFVRSRALWAIKEYSAISFSNNKILKKAVTHCVERLVDEKEELPVKVEAAIAIQMLLTDQEKVEEMIRPLIQQVILRVMELVAQSKVEDMVSVMDELLEKFMEEIIPIAVDVADKLTKLFINVLGSEEADDRGPTLMSIISTLGNVLDLIDEHREIMVKVEVHILELIHHVFAVAAFDYFEDVLGLLQSLLNIYVSEPMWMVLNELHAIFKEHNNALATFVEIAPVLHLYIVTDTDSFLARNERLTIVLEMCQIVLQDNEQDEENQLHAVKILEVLVLQCGSAIKEAFPHILSLTVHRLSQPFESGLHDLKAMLTLVLAASIYQDTPLTVTSLQQLLPNHPNPLDFICQLLVEQTEHFEGIHSKKMAIIGWCILLKLPAQYRPAIINQGPKKVIDSCIKLFDSLEKVLKAEAAMKNTDSDDEDEEESEEDDEDIQTKSGKGKKRNVHRKMDEDLSDDEDHIDQDTLDYLEMVSKENKNSAEDDDDTDSEADYDDDGEYEELDTDAYNTPLDEENSLDVFVLFKESMHGVESNEPVLFQQMVGNLDETQRKQLATLVQTCEQHARSAESRMLEQSGGYSFNAAAPIPSFNFGG</sequence>
<dbReference type="InterPro" id="IPR001494">
    <property type="entry name" value="Importin-beta_N"/>
</dbReference>
<dbReference type="PANTHER" id="PTHR10997">
    <property type="entry name" value="IMPORTIN-7, 8, 11"/>
    <property type="match status" value="1"/>
</dbReference>
<keyword evidence="6" id="KW-0539">Nucleus</keyword>
<evidence type="ECO:0000313" key="9">
    <source>
        <dbReference type="EMBL" id="PAV73951.1"/>
    </source>
</evidence>
<keyword evidence="5" id="KW-0653">Protein transport</keyword>
<keyword evidence="10" id="KW-1185">Reference proteome</keyword>
<dbReference type="AlphaFoldDB" id="A0A2A2KJ23"/>
<dbReference type="OrthoDB" id="760868at2759"/>
<dbReference type="GO" id="GO:0005829">
    <property type="term" value="C:cytosol"/>
    <property type="evidence" value="ECO:0007669"/>
    <property type="project" value="TreeGrafter"/>
</dbReference>
<name>A0A2A2KJ23_9BILA</name>
<dbReference type="GO" id="GO:0031267">
    <property type="term" value="F:small GTPase binding"/>
    <property type="evidence" value="ECO:0007669"/>
    <property type="project" value="InterPro"/>
</dbReference>
<accession>A0A2A2KJ23</accession>
<dbReference type="STRING" id="2018661.A0A2A2KJ23"/>
<evidence type="ECO:0000256" key="3">
    <source>
        <dbReference type="ARBA" id="ARBA00022448"/>
    </source>
</evidence>
<evidence type="ECO:0000256" key="2">
    <source>
        <dbReference type="ARBA" id="ARBA00004496"/>
    </source>
</evidence>